<keyword evidence="1" id="KW-1133">Transmembrane helix</keyword>
<reference evidence="2 3" key="1">
    <citation type="journal article" date="2016" name="Nat. Commun.">
        <title>Thousands of microbial genomes shed light on interconnected biogeochemical processes in an aquifer system.</title>
        <authorList>
            <person name="Anantharaman K."/>
            <person name="Brown C.T."/>
            <person name="Hug L.A."/>
            <person name="Sharon I."/>
            <person name="Castelle C.J."/>
            <person name="Probst A.J."/>
            <person name="Thomas B.C."/>
            <person name="Singh A."/>
            <person name="Wilkins M.J."/>
            <person name="Karaoz U."/>
            <person name="Brodie E.L."/>
            <person name="Williams K.H."/>
            <person name="Hubbard S.S."/>
            <person name="Banfield J.F."/>
        </authorList>
    </citation>
    <scope>NUCLEOTIDE SEQUENCE [LARGE SCALE GENOMIC DNA]</scope>
</reference>
<keyword evidence="1" id="KW-0812">Transmembrane</keyword>
<name>A0A1G1W750_9BACT</name>
<keyword evidence="1" id="KW-0472">Membrane</keyword>
<dbReference type="InterPro" id="IPR013783">
    <property type="entry name" value="Ig-like_fold"/>
</dbReference>
<proteinExistence type="predicted"/>
<evidence type="ECO:0000313" key="3">
    <source>
        <dbReference type="Proteomes" id="UP000176631"/>
    </source>
</evidence>
<dbReference type="STRING" id="1802593.A2172_04840"/>
<evidence type="ECO:0000256" key="1">
    <source>
        <dbReference type="SAM" id="Phobius"/>
    </source>
</evidence>
<protein>
    <recommendedName>
        <fullName evidence="4">Bacterial Ig-like domain-containing protein</fullName>
    </recommendedName>
</protein>
<gene>
    <name evidence="2" type="ORF">A2172_04840</name>
</gene>
<accession>A0A1G1W750</accession>
<dbReference type="AlphaFoldDB" id="A0A1G1W750"/>
<organism evidence="2 3">
    <name type="scientific">Candidatus Woykebacteria bacterium RBG_13_40_15</name>
    <dbReference type="NCBI Taxonomy" id="1802593"/>
    <lineage>
        <taxon>Bacteria</taxon>
        <taxon>Candidatus Woykeibacteriota</taxon>
    </lineage>
</organism>
<dbReference type="EMBL" id="MHCP01000025">
    <property type="protein sequence ID" value="OGY23506.1"/>
    <property type="molecule type" value="Genomic_DNA"/>
</dbReference>
<feature type="transmembrane region" description="Helical" evidence="1">
    <location>
        <begin position="376"/>
        <end position="395"/>
    </location>
</feature>
<evidence type="ECO:0008006" key="4">
    <source>
        <dbReference type="Google" id="ProtNLM"/>
    </source>
</evidence>
<sequence length="415" mass="45236">MLLAFVVLDFLTLRSKSDKEEANRNTNFAQLLQGNVLTATVQNYHYKFHLKEAVLGAVLPGTTNESYINGATAEVVNKASFHCGDSGSDYFFTDTGSFYMISCQEAASMQVIISKSGYQTKTVSISHYQGEIPTVYLSKYVPPPPETIKDITLPAVFHEAGSQTTDLKKISDTTKVEGLILDTKKATLKFKEPVNLSSKEVKEKFKKLDEYVRLGTTAIVDLNSSSLPELNKKASVTMKGLPWIATPRVLVNGKEDKSIVSNIKYAKGTLTFDVTHFSVFKAAPSVSVTEPSNNFEVHDKQITLKGVVSDPTASVSAKLNNRNLGKIKVSTVSGQFETKLDLVEGLNYIVVNALSLNGATASATISGTLVLVKSNFYFYSLLGLLALLAIGAAGFSCYKMRKNRIVTVPPEPLKQ</sequence>
<dbReference type="Proteomes" id="UP000176631">
    <property type="component" value="Unassembled WGS sequence"/>
</dbReference>
<dbReference type="Gene3D" id="2.60.40.10">
    <property type="entry name" value="Immunoglobulins"/>
    <property type="match status" value="1"/>
</dbReference>
<comment type="caution">
    <text evidence="2">The sequence shown here is derived from an EMBL/GenBank/DDBJ whole genome shotgun (WGS) entry which is preliminary data.</text>
</comment>
<evidence type="ECO:0000313" key="2">
    <source>
        <dbReference type="EMBL" id="OGY23506.1"/>
    </source>
</evidence>